<dbReference type="EMBL" id="APMM01000005">
    <property type="protein sequence ID" value="ENN96699.1"/>
    <property type="molecule type" value="Genomic_DNA"/>
</dbReference>
<proteinExistence type="predicted"/>
<protein>
    <submittedName>
        <fullName evidence="1">Cell wall binding repeat 2-containing protein</fullName>
    </submittedName>
</protein>
<evidence type="ECO:0000313" key="1">
    <source>
        <dbReference type="EMBL" id="ENN96699.1"/>
    </source>
</evidence>
<dbReference type="AlphaFoldDB" id="N6UWJ5"/>
<name>N6UWJ5_9EURY</name>
<reference evidence="1 2" key="1">
    <citation type="journal article" date="2013" name="Genome Announc.">
        <title>Draft Genome Sequence of a Highly Flagellated, Fast-Swimming Archaeon, Methanocaldococcus villosus Strain KIN24-T80 (DSM 22612).</title>
        <authorList>
            <person name="Thennarasu S."/>
            <person name="Polireddy D."/>
            <person name="Antony A."/>
            <person name="Yada M.R."/>
            <person name="Algarawi S."/>
            <person name="Sivakumar N."/>
        </authorList>
    </citation>
    <scope>NUCLEOTIDE SEQUENCE [LARGE SCALE GENOMIC DNA]</scope>
    <source>
        <strain evidence="1 2">KIN24-T80</strain>
    </source>
</reference>
<feature type="non-terminal residue" evidence="1">
    <location>
        <position position="87"/>
    </location>
</feature>
<comment type="caution">
    <text evidence="1">The sequence shown here is derived from an EMBL/GenBank/DDBJ whole genome shotgun (WGS) entry which is preliminary data.</text>
</comment>
<sequence length="87" mass="9521">MVKKLVLIILSLLIPTVAATNVILVSDNQADYLTALNIASLFNDTKVVVTPWGIYNESVVNEILKMKPEQVIIIGGPIAVPDEYVEK</sequence>
<evidence type="ECO:0000313" key="2">
    <source>
        <dbReference type="Proteomes" id="UP000053695"/>
    </source>
</evidence>
<gene>
    <name evidence="1" type="ORF">J422_00981</name>
</gene>
<keyword evidence="2" id="KW-1185">Reference proteome</keyword>
<accession>N6UWJ5</accession>
<organism evidence="1 2">
    <name type="scientific">Methanocaldococcus villosus KIN24-T80</name>
    <dbReference type="NCBI Taxonomy" id="1069083"/>
    <lineage>
        <taxon>Archaea</taxon>
        <taxon>Methanobacteriati</taxon>
        <taxon>Methanobacteriota</taxon>
        <taxon>Methanomada group</taxon>
        <taxon>Methanococci</taxon>
        <taxon>Methanococcales</taxon>
        <taxon>Methanocaldococcaceae</taxon>
        <taxon>Methanocaldococcus</taxon>
    </lineage>
</organism>
<dbReference type="Proteomes" id="UP000053695">
    <property type="component" value="Unassembled WGS sequence"/>
</dbReference>